<organism evidence="6 7">
    <name type="scientific">Trifolium subterraneum</name>
    <name type="common">Subterranean clover</name>
    <dbReference type="NCBI Taxonomy" id="3900"/>
    <lineage>
        <taxon>Eukaryota</taxon>
        <taxon>Viridiplantae</taxon>
        <taxon>Streptophyta</taxon>
        <taxon>Embryophyta</taxon>
        <taxon>Tracheophyta</taxon>
        <taxon>Spermatophyta</taxon>
        <taxon>Magnoliopsida</taxon>
        <taxon>eudicotyledons</taxon>
        <taxon>Gunneridae</taxon>
        <taxon>Pentapetalae</taxon>
        <taxon>rosids</taxon>
        <taxon>fabids</taxon>
        <taxon>Fabales</taxon>
        <taxon>Fabaceae</taxon>
        <taxon>Papilionoideae</taxon>
        <taxon>50 kb inversion clade</taxon>
        <taxon>NPAAA clade</taxon>
        <taxon>Hologalegina</taxon>
        <taxon>IRL clade</taxon>
        <taxon>Trifolieae</taxon>
        <taxon>Trifolium</taxon>
    </lineage>
</organism>
<dbReference type="InterPro" id="IPR001841">
    <property type="entry name" value="Znf_RING"/>
</dbReference>
<gene>
    <name evidence="6" type="ORF">TSUD_14510</name>
</gene>
<dbReference type="OrthoDB" id="4348522at2759"/>
<dbReference type="PROSITE" id="PS50089">
    <property type="entry name" value="ZF_RING_2"/>
    <property type="match status" value="1"/>
</dbReference>
<dbReference type="GO" id="GO:0061630">
    <property type="term" value="F:ubiquitin protein ligase activity"/>
    <property type="evidence" value="ECO:0007669"/>
    <property type="project" value="TreeGrafter"/>
</dbReference>
<dbReference type="AlphaFoldDB" id="A0A2Z6PI99"/>
<keyword evidence="3" id="KW-0862">Zinc</keyword>
<dbReference type="EMBL" id="DF974131">
    <property type="protein sequence ID" value="GAU45549.1"/>
    <property type="molecule type" value="Genomic_DNA"/>
</dbReference>
<keyword evidence="2 4" id="KW-0863">Zinc-finger</keyword>
<sequence length="149" mass="17215">MDPNSFTSTYLRNTFSCVPISSEVLEQTLILMSDTARYMNAVNIERYTILEMDVFVRTTSSDGVNDIDDQNASITTLLNLLEKVKLDDITSSIEQCAICLEEFCNESKLEIVRTKCMHVFHEHCIARWLKRCYITHQLYSCPLCRSQIQ</sequence>
<keyword evidence="7" id="KW-1185">Reference proteome</keyword>
<name>A0A2Z6PI99_TRISU</name>
<evidence type="ECO:0000313" key="7">
    <source>
        <dbReference type="Proteomes" id="UP000242715"/>
    </source>
</evidence>
<evidence type="ECO:0000256" key="3">
    <source>
        <dbReference type="ARBA" id="ARBA00022833"/>
    </source>
</evidence>
<dbReference type="InterPro" id="IPR013083">
    <property type="entry name" value="Znf_RING/FYVE/PHD"/>
</dbReference>
<proteinExistence type="predicted"/>
<accession>A0A2Z6PI99</accession>
<evidence type="ECO:0000256" key="1">
    <source>
        <dbReference type="ARBA" id="ARBA00022723"/>
    </source>
</evidence>
<feature type="domain" description="RING-type" evidence="5">
    <location>
        <begin position="96"/>
        <end position="145"/>
    </location>
</feature>
<evidence type="ECO:0000313" key="6">
    <source>
        <dbReference type="EMBL" id="GAU45549.1"/>
    </source>
</evidence>
<protein>
    <recommendedName>
        <fullName evidence="5">RING-type domain-containing protein</fullName>
    </recommendedName>
</protein>
<dbReference type="GO" id="GO:0016567">
    <property type="term" value="P:protein ubiquitination"/>
    <property type="evidence" value="ECO:0007669"/>
    <property type="project" value="TreeGrafter"/>
</dbReference>
<dbReference type="SUPFAM" id="SSF57850">
    <property type="entry name" value="RING/U-box"/>
    <property type="match status" value="1"/>
</dbReference>
<dbReference type="PANTHER" id="PTHR45969:SF9">
    <property type="entry name" value="RING-TYPE DOMAIN-CONTAINING PROTEIN"/>
    <property type="match status" value="1"/>
</dbReference>
<dbReference type="GO" id="GO:0008270">
    <property type="term" value="F:zinc ion binding"/>
    <property type="evidence" value="ECO:0007669"/>
    <property type="project" value="UniProtKB-KW"/>
</dbReference>
<evidence type="ECO:0000259" key="5">
    <source>
        <dbReference type="PROSITE" id="PS50089"/>
    </source>
</evidence>
<reference evidence="7" key="1">
    <citation type="journal article" date="2017" name="Front. Plant Sci.">
        <title>Climate Clever Clovers: New Paradigm to Reduce the Environmental Footprint of Ruminants by Breeding Low Methanogenic Forages Utilizing Haplotype Variation.</title>
        <authorList>
            <person name="Kaur P."/>
            <person name="Appels R."/>
            <person name="Bayer P.E."/>
            <person name="Keeble-Gagnere G."/>
            <person name="Wang J."/>
            <person name="Hirakawa H."/>
            <person name="Shirasawa K."/>
            <person name="Vercoe P."/>
            <person name="Stefanova K."/>
            <person name="Durmic Z."/>
            <person name="Nichols P."/>
            <person name="Revell C."/>
            <person name="Isobe S.N."/>
            <person name="Edwards D."/>
            <person name="Erskine W."/>
        </authorList>
    </citation>
    <scope>NUCLEOTIDE SEQUENCE [LARGE SCALE GENOMIC DNA]</scope>
    <source>
        <strain evidence="7">cv. Daliak</strain>
    </source>
</reference>
<dbReference type="Pfam" id="PF13639">
    <property type="entry name" value="zf-RING_2"/>
    <property type="match status" value="1"/>
</dbReference>
<evidence type="ECO:0000256" key="2">
    <source>
        <dbReference type="ARBA" id="ARBA00022771"/>
    </source>
</evidence>
<dbReference type="Gene3D" id="3.30.40.10">
    <property type="entry name" value="Zinc/RING finger domain, C3HC4 (zinc finger)"/>
    <property type="match status" value="1"/>
</dbReference>
<evidence type="ECO:0000256" key="4">
    <source>
        <dbReference type="PROSITE-ProRule" id="PRU00175"/>
    </source>
</evidence>
<dbReference type="SMART" id="SM00184">
    <property type="entry name" value="RING"/>
    <property type="match status" value="1"/>
</dbReference>
<dbReference type="CDD" id="cd16448">
    <property type="entry name" value="RING-H2"/>
    <property type="match status" value="1"/>
</dbReference>
<dbReference type="PANTHER" id="PTHR45969">
    <property type="entry name" value="RING ZINC FINGER PROTEIN-RELATED"/>
    <property type="match status" value="1"/>
</dbReference>
<dbReference type="Proteomes" id="UP000242715">
    <property type="component" value="Unassembled WGS sequence"/>
</dbReference>
<keyword evidence="1" id="KW-0479">Metal-binding</keyword>